<dbReference type="AlphaFoldDB" id="E1ZRF8"/>
<dbReference type="KEGG" id="cvr:CHLNCDRAFT_140034"/>
<dbReference type="GeneID" id="17350997"/>
<sequence>MALARGFSQQVVRSFAPACGFMTSAAIRFGVRERRRRPAGRSCGPVSHAPICCTSTAQPPLLSDLSVKELRSMAGLGSE</sequence>
<evidence type="ECO:0000313" key="1">
    <source>
        <dbReference type="EMBL" id="EFN51621.1"/>
    </source>
</evidence>
<gene>
    <name evidence="1" type="ORF">CHLNCDRAFT_140034</name>
</gene>
<keyword evidence="2" id="KW-1185">Reference proteome</keyword>
<evidence type="ECO:0000313" key="2">
    <source>
        <dbReference type="Proteomes" id="UP000008141"/>
    </source>
</evidence>
<accession>E1ZRF8</accession>
<protein>
    <submittedName>
        <fullName evidence="1">Expressed protein</fullName>
    </submittedName>
</protein>
<dbReference type="EMBL" id="GL433862">
    <property type="protein sequence ID" value="EFN51621.1"/>
    <property type="molecule type" value="Genomic_DNA"/>
</dbReference>
<dbReference type="RefSeq" id="XP_005843723.1">
    <property type="nucleotide sequence ID" value="XM_005843661.1"/>
</dbReference>
<organism evidence="2">
    <name type="scientific">Chlorella variabilis</name>
    <name type="common">Green alga</name>
    <dbReference type="NCBI Taxonomy" id="554065"/>
    <lineage>
        <taxon>Eukaryota</taxon>
        <taxon>Viridiplantae</taxon>
        <taxon>Chlorophyta</taxon>
        <taxon>core chlorophytes</taxon>
        <taxon>Trebouxiophyceae</taxon>
        <taxon>Chlorellales</taxon>
        <taxon>Chlorellaceae</taxon>
        <taxon>Chlorella clade</taxon>
        <taxon>Chlorella</taxon>
    </lineage>
</organism>
<reference evidence="1 2" key="1">
    <citation type="journal article" date="2010" name="Plant Cell">
        <title>The Chlorella variabilis NC64A genome reveals adaptation to photosymbiosis, coevolution with viruses, and cryptic sex.</title>
        <authorList>
            <person name="Blanc G."/>
            <person name="Duncan G."/>
            <person name="Agarkova I."/>
            <person name="Borodovsky M."/>
            <person name="Gurnon J."/>
            <person name="Kuo A."/>
            <person name="Lindquist E."/>
            <person name="Lucas S."/>
            <person name="Pangilinan J."/>
            <person name="Polle J."/>
            <person name="Salamov A."/>
            <person name="Terry A."/>
            <person name="Yamada T."/>
            <person name="Dunigan D.D."/>
            <person name="Grigoriev I.V."/>
            <person name="Claverie J.M."/>
            <person name="Van Etten J.L."/>
        </authorList>
    </citation>
    <scope>NUCLEOTIDE SEQUENCE [LARGE SCALE GENOMIC DNA]</scope>
    <source>
        <strain evidence="1 2">NC64A</strain>
    </source>
</reference>
<proteinExistence type="predicted"/>
<name>E1ZRF8_CHLVA</name>
<dbReference type="Proteomes" id="UP000008141">
    <property type="component" value="Unassembled WGS sequence"/>
</dbReference>
<dbReference type="InParanoid" id="E1ZRF8"/>